<dbReference type="PANTHER" id="PTHR43649">
    <property type="entry name" value="ARABINOSE-BINDING PROTEIN-RELATED"/>
    <property type="match status" value="1"/>
</dbReference>
<dbReference type="InterPro" id="IPR050490">
    <property type="entry name" value="Bact_solute-bd_prot1"/>
</dbReference>
<feature type="signal peptide" evidence="2">
    <location>
        <begin position="1"/>
        <end position="26"/>
    </location>
</feature>
<evidence type="ECO:0000256" key="1">
    <source>
        <dbReference type="SAM" id="MobiDB-lite"/>
    </source>
</evidence>
<dbReference type="SUPFAM" id="SSF53850">
    <property type="entry name" value="Periplasmic binding protein-like II"/>
    <property type="match status" value="1"/>
</dbReference>
<dbReference type="AlphaFoldDB" id="A0AAE3DUZ4"/>
<evidence type="ECO:0000256" key="2">
    <source>
        <dbReference type="SAM" id="SignalP"/>
    </source>
</evidence>
<gene>
    <name evidence="3" type="ORF">LKD71_14705</name>
</gene>
<accession>A0AAE3DUZ4</accession>
<feature type="compositionally biased region" description="Low complexity" evidence="1">
    <location>
        <begin position="557"/>
        <end position="574"/>
    </location>
</feature>
<keyword evidence="4" id="KW-1185">Reference proteome</keyword>
<reference evidence="3 4" key="1">
    <citation type="submission" date="2021-10" db="EMBL/GenBank/DDBJ databases">
        <title>Anaerobic single-cell dispensing facilitates the cultivation of human gut bacteria.</title>
        <authorList>
            <person name="Afrizal A."/>
        </authorList>
    </citation>
    <scope>NUCLEOTIDE SEQUENCE [LARGE SCALE GENOMIC DNA]</scope>
    <source>
        <strain evidence="3 4">CLA-AA-H277</strain>
    </source>
</reference>
<organism evidence="3 4">
    <name type="scientific">Fusicatenibacter faecihominis</name>
    <dbReference type="NCBI Taxonomy" id="2881276"/>
    <lineage>
        <taxon>Bacteria</taxon>
        <taxon>Bacillati</taxon>
        <taxon>Bacillota</taxon>
        <taxon>Clostridia</taxon>
        <taxon>Lachnospirales</taxon>
        <taxon>Lachnospiraceae</taxon>
        <taxon>Fusicatenibacter</taxon>
    </lineage>
</organism>
<protein>
    <submittedName>
        <fullName evidence="3">Extracellular solute-binding protein</fullName>
    </submittedName>
</protein>
<comment type="caution">
    <text evidence="3">The sequence shown here is derived from an EMBL/GenBank/DDBJ whole genome shotgun (WGS) entry which is preliminary data.</text>
</comment>
<sequence>MKKNLAKATALLLTAGMIGGTGLTAAASDVELNPAGTYPVVKDGTLEFDCFTMSMPNVEDLQTNDFTKYMEEKTGITMNFLTGGRDDWSDKLNLMLQSGDYPDVILGLSPDLAKYGVKEGMIIPLDDYLTEENVPNYLKTMEPYGLDMTKEADGKIYSLANINVCYHCQYGRKMWVNKRYLDEMGVDVPTTTDEFYDVCKKFLEYKPNGVAIGGAAQGWYSRMQDWLIDAFVLMPNTSYTTSQKDTIALNTDTNEIECVATDDRYKEAMKWIKSLYDLGAIYDGDFTQTAEQLKTLVNQADEPVLFFTAGTISDMIDAASNPDFYKDYECMAPIAGPDGTRIAFQTPNPGVSGGAFCITDKCENPEAALRWVDFFYSETGDLCSQYGADEGTDWVLNPEGKVGLNGEPAKYEVLNLYSAETQNHDWQDIGIRVAPADYRLGQAVDPDVDVHSTAGLEKLLYDASAELYAPYAGTSNIKLFDEMKLTDEESTNISVIAVEVADIIESDSVAFMTGAKDIDSEWDSFKDSLDKAGLQDLIAVYQEAYARSSEGDETEATTEAAAETEAATEAAETTAETETETAA</sequence>
<keyword evidence="2" id="KW-0732">Signal</keyword>
<feature type="region of interest" description="Disordered" evidence="1">
    <location>
        <begin position="546"/>
        <end position="583"/>
    </location>
</feature>
<proteinExistence type="predicted"/>
<feature type="chain" id="PRO_5042089125" evidence="2">
    <location>
        <begin position="27"/>
        <end position="583"/>
    </location>
</feature>
<dbReference type="Pfam" id="PF01547">
    <property type="entry name" value="SBP_bac_1"/>
    <property type="match status" value="1"/>
</dbReference>
<name>A0AAE3DUZ4_9FIRM</name>
<evidence type="ECO:0000313" key="4">
    <source>
        <dbReference type="Proteomes" id="UP001197875"/>
    </source>
</evidence>
<dbReference type="RefSeq" id="WP_227616025.1">
    <property type="nucleotide sequence ID" value="NZ_JAJEPR010000035.1"/>
</dbReference>
<dbReference type="Gene3D" id="3.40.190.10">
    <property type="entry name" value="Periplasmic binding protein-like II"/>
    <property type="match status" value="2"/>
</dbReference>
<dbReference type="EMBL" id="JAJEPR010000035">
    <property type="protein sequence ID" value="MCC2191029.1"/>
    <property type="molecule type" value="Genomic_DNA"/>
</dbReference>
<dbReference type="InterPro" id="IPR006059">
    <property type="entry name" value="SBP"/>
</dbReference>
<evidence type="ECO:0000313" key="3">
    <source>
        <dbReference type="EMBL" id="MCC2191029.1"/>
    </source>
</evidence>
<dbReference type="PANTHER" id="PTHR43649:SF12">
    <property type="entry name" value="DIACETYLCHITOBIOSE BINDING PROTEIN DASA"/>
    <property type="match status" value="1"/>
</dbReference>
<dbReference type="Proteomes" id="UP001197875">
    <property type="component" value="Unassembled WGS sequence"/>
</dbReference>